<organism evidence="9 10">
    <name type="scientific">Elasticomyces elasticus</name>
    <dbReference type="NCBI Taxonomy" id="574655"/>
    <lineage>
        <taxon>Eukaryota</taxon>
        <taxon>Fungi</taxon>
        <taxon>Dikarya</taxon>
        <taxon>Ascomycota</taxon>
        <taxon>Pezizomycotina</taxon>
        <taxon>Dothideomycetes</taxon>
        <taxon>Dothideomycetidae</taxon>
        <taxon>Mycosphaerellales</taxon>
        <taxon>Teratosphaeriaceae</taxon>
        <taxon>Elasticomyces</taxon>
    </lineage>
</organism>
<comment type="subcellular location">
    <subcellularLocation>
        <location evidence="1">Membrane</location>
        <topology evidence="1">Multi-pass membrane protein</topology>
    </subcellularLocation>
</comment>
<feature type="region of interest" description="Disordered" evidence="7">
    <location>
        <begin position="1"/>
        <end position="32"/>
    </location>
</feature>
<gene>
    <name evidence="9" type="primary">LEM3</name>
    <name evidence="9" type="ORF">LTR97_003907</name>
</gene>
<dbReference type="GO" id="GO:0005783">
    <property type="term" value="C:endoplasmic reticulum"/>
    <property type="evidence" value="ECO:0007669"/>
    <property type="project" value="TreeGrafter"/>
</dbReference>
<evidence type="ECO:0000256" key="1">
    <source>
        <dbReference type="ARBA" id="ARBA00004141"/>
    </source>
</evidence>
<evidence type="ECO:0000313" key="10">
    <source>
        <dbReference type="Proteomes" id="UP001310594"/>
    </source>
</evidence>
<keyword evidence="3 8" id="KW-0812">Transmembrane</keyword>
<dbReference type="PANTHER" id="PTHR10926">
    <property type="entry name" value="CELL CYCLE CONTROL PROTEIN 50"/>
    <property type="match status" value="1"/>
</dbReference>
<feature type="compositionally biased region" description="Polar residues" evidence="7">
    <location>
        <begin position="1"/>
        <end position="10"/>
    </location>
</feature>
<comment type="caution">
    <text evidence="9">The sequence shown here is derived from an EMBL/GenBank/DDBJ whole genome shotgun (WGS) entry which is preliminary data.</text>
</comment>
<name>A0AAN7WN60_9PEZI</name>
<dbReference type="Proteomes" id="UP001310594">
    <property type="component" value="Unassembled WGS sequence"/>
</dbReference>
<accession>A0AAN7WN60</accession>
<keyword evidence="5 6" id="KW-0472">Membrane</keyword>
<evidence type="ECO:0000256" key="2">
    <source>
        <dbReference type="ARBA" id="ARBA00009457"/>
    </source>
</evidence>
<reference evidence="9" key="1">
    <citation type="submission" date="2023-08" db="EMBL/GenBank/DDBJ databases">
        <title>Black Yeasts Isolated from many extreme environments.</title>
        <authorList>
            <person name="Coleine C."/>
            <person name="Stajich J.E."/>
            <person name="Selbmann L."/>
        </authorList>
    </citation>
    <scope>NUCLEOTIDE SEQUENCE</scope>
    <source>
        <strain evidence="9">CCFEE 5810</strain>
    </source>
</reference>
<dbReference type="GO" id="GO:0045332">
    <property type="term" value="P:phospholipid translocation"/>
    <property type="evidence" value="ECO:0007669"/>
    <property type="project" value="UniProtKB-UniRule"/>
</dbReference>
<evidence type="ECO:0000256" key="4">
    <source>
        <dbReference type="ARBA" id="ARBA00022989"/>
    </source>
</evidence>
<evidence type="ECO:0000256" key="6">
    <source>
        <dbReference type="PIRNR" id="PIRNR015840"/>
    </source>
</evidence>
<feature type="transmembrane region" description="Helical" evidence="8">
    <location>
        <begin position="371"/>
        <end position="392"/>
    </location>
</feature>
<dbReference type="Pfam" id="PF03381">
    <property type="entry name" value="CDC50"/>
    <property type="match status" value="1"/>
</dbReference>
<proteinExistence type="inferred from homology"/>
<keyword evidence="4 8" id="KW-1133">Transmembrane helix</keyword>
<dbReference type="PIRSF" id="PIRSF015840">
    <property type="entry name" value="DUF284_TM_euk"/>
    <property type="match status" value="1"/>
</dbReference>
<sequence length="430" mass="47628">MSQTMEQTDGGSMREDEEPEKKQKSRRPPNTAFRQQRLKAWQPILTPKTVLPLLFGVGVIFAPIGGLLLWASSLVQEISIDYSTCAIVAPLCVDGTTPPTDNATSRIPESKLSSYFNNTTSTADAPTWCRTTTSEAQTYGGARNIPNTTICHIQFFVPDTLDPPVLLYYQLTNFYQNHRRYVKSFSQDQLSGTAVPASTINGSDCSPLEGEATPDGWKPYYPCGLIANSRFNDTILSPVLLGTTGSSATNQTYQMTHNDTAWGSDADLYKQTKYVLGEAIPPPNWRQVFPEYNSTEGFGYPNLNTDYEFQVWMRTAGLPNFSKLKLRNDDDKMIRGRYQVDIYDYFPVTLYSGTKTLLISTRTVMGGRNPFLGIAYVVVGGLCVLLGALFTATQLIKPRKLGDHSYLSWNTEQPSTATASGRAARPNESA</sequence>
<evidence type="ECO:0000313" key="9">
    <source>
        <dbReference type="EMBL" id="KAK5702961.1"/>
    </source>
</evidence>
<dbReference type="GO" id="GO:0005886">
    <property type="term" value="C:plasma membrane"/>
    <property type="evidence" value="ECO:0007669"/>
    <property type="project" value="TreeGrafter"/>
</dbReference>
<dbReference type="EMBL" id="JAVRQU010000005">
    <property type="protein sequence ID" value="KAK5702961.1"/>
    <property type="molecule type" value="Genomic_DNA"/>
</dbReference>
<evidence type="ECO:0000256" key="5">
    <source>
        <dbReference type="ARBA" id="ARBA00023136"/>
    </source>
</evidence>
<evidence type="ECO:0000256" key="3">
    <source>
        <dbReference type="ARBA" id="ARBA00022692"/>
    </source>
</evidence>
<comment type="similarity">
    <text evidence="2 6">Belongs to the CDC50/LEM3 family.</text>
</comment>
<evidence type="ECO:0000256" key="8">
    <source>
        <dbReference type="SAM" id="Phobius"/>
    </source>
</evidence>
<feature type="transmembrane region" description="Helical" evidence="8">
    <location>
        <begin position="49"/>
        <end position="71"/>
    </location>
</feature>
<dbReference type="GO" id="GO:0005794">
    <property type="term" value="C:Golgi apparatus"/>
    <property type="evidence" value="ECO:0007669"/>
    <property type="project" value="TreeGrafter"/>
</dbReference>
<evidence type="ECO:0000256" key="7">
    <source>
        <dbReference type="SAM" id="MobiDB-lite"/>
    </source>
</evidence>
<dbReference type="InterPro" id="IPR005045">
    <property type="entry name" value="CDC50/LEM3_fam"/>
</dbReference>
<dbReference type="PANTHER" id="PTHR10926:SF0">
    <property type="entry name" value="CDC50, ISOFORM A"/>
    <property type="match status" value="1"/>
</dbReference>
<dbReference type="AlphaFoldDB" id="A0AAN7WN60"/>
<protein>
    <submittedName>
        <fullName evidence="9">Alkylphosphocholine resistance protein lem3</fullName>
    </submittedName>
</protein>